<dbReference type="FunFam" id="2.20.25.90:FF:000001">
    <property type="entry name" value="Formate dehydrogenase subunit alpha"/>
    <property type="match status" value="1"/>
</dbReference>
<dbReference type="InterPro" id="IPR041924">
    <property type="entry name" value="Formate_Dh-H_N"/>
</dbReference>
<dbReference type="Pfam" id="PF00384">
    <property type="entry name" value="Molybdopterin"/>
    <property type="match status" value="1"/>
</dbReference>
<evidence type="ECO:0000256" key="5">
    <source>
        <dbReference type="ARBA" id="ARBA00022485"/>
    </source>
</evidence>
<dbReference type="Gene3D" id="3.30.70.20">
    <property type="match status" value="1"/>
</dbReference>
<dbReference type="InterPro" id="IPR006657">
    <property type="entry name" value="MoPterin_dinucl-bd_dom"/>
</dbReference>
<name>N6VZF1_9GAMM</name>
<evidence type="ECO:0000256" key="12">
    <source>
        <dbReference type="ARBA" id="ARBA00022982"/>
    </source>
</evidence>
<evidence type="ECO:0000256" key="1">
    <source>
        <dbReference type="ARBA" id="ARBA00001942"/>
    </source>
</evidence>
<evidence type="ECO:0000256" key="19">
    <source>
        <dbReference type="ARBA" id="ARBA00055000"/>
    </source>
</evidence>
<evidence type="ECO:0000256" key="7">
    <source>
        <dbReference type="ARBA" id="ARBA00022714"/>
    </source>
</evidence>
<dbReference type="Pfam" id="PF10588">
    <property type="entry name" value="NADH-G_4Fe-4S_3"/>
    <property type="match status" value="1"/>
</dbReference>
<dbReference type="PROSITE" id="PS51379">
    <property type="entry name" value="4FE4S_FER_2"/>
    <property type="match status" value="2"/>
</dbReference>
<evidence type="ECO:0000256" key="13">
    <source>
        <dbReference type="ARBA" id="ARBA00023002"/>
    </source>
</evidence>
<dbReference type="Gene3D" id="3.40.228.10">
    <property type="entry name" value="Dimethylsulfoxide Reductase, domain 2"/>
    <property type="match status" value="1"/>
</dbReference>
<evidence type="ECO:0000256" key="11">
    <source>
        <dbReference type="ARBA" id="ARBA00022764"/>
    </source>
</evidence>
<dbReference type="GO" id="GO:0003954">
    <property type="term" value="F:NADH dehydrogenase activity"/>
    <property type="evidence" value="ECO:0007669"/>
    <property type="project" value="TreeGrafter"/>
</dbReference>
<dbReference type="InterPro" id="IPR001041">
    <property type="entry name" value="2Fe-2S_ferredoxin-type"/>
</dbReference>
<dbReference type="PROSITE" id="PS51839">
    <property type="entry name" value="4FE4S_HC3"/>
    <property type="match status" value="1"/>
</dbReference>
<dbReference type="GO" id="GO:0016020">
    <property type="term" value="C:membrane"/>
    <property type="evidence" value="ECO:0007669"/>
    <property type="project" value="TreeGrafter"/>
</dbReference>
<dbReference type="GO" id="GO:0015942">
    <property type="term" value="P:formate metabolic process"/>
    <property type="evidence" value="ECO:0007669"/>
    <property type="project" value="InterPro"/>
</dbReference>
<dbReference type="InterPro" id="IPR006478">
    <property type="entry name" value="Formate_DH_asu"/>
</dbReference>
<dbReference type="PROSITE" id="PS51085">
    <property type="entry name" value="2FE2S_FER_2"/>
    <property type="match status" value="1"/>
</dbReference>
<feature type="domain" description="4Fe-4S His(Cys)3-ligated-type" evidence="24">
    <location>
        <begin position="81"/>
        <end position="121"/>
    </location>
</feature>
<dbReference type="GO" id="GO:0046872">
    <property type="term" value="F:metal ion binding"/>
    <property type="evidence" value="ECO:0007669"/>
    <property type="project" value="UniProtKB-KW"/>
</dbReference>
<dbReference type="FunFam" id="3.30.70.20:FF:000032">
    <property type="entry name" value="Formate dehydrogenase, alpha subunit"/>
    <property type="match status" value="1"/>
</dbReference>
<evidence type="ECO:0000256" key="10">
    <source>
        <dbReference type="ARBA" id="ARBA00022737"/>
    </source>
</evidence>
<dbReference type="InterPro" id="IPR036010">
    <property type="entry name" value="2Fe-2S_ferredoxin-like_sf"/>
</dbReference>
<evidence type="ECO:0000256" key="17">
    <source>
        <dbReference type="ARBA" id="ARBA00034078"/>
    </source>
</evidence>
<feature type="domain" description="2Fe-2S ferredoxin-type" evidence="21">
    <location>
        <begin position="4"/>
        <end position="81"/>
    </location>
</feature>
<organism evidence="25 26">
    <name type="scientific">Marinobacter nanhaiticus D15-8W</name>
    <dbReference type="NCBI Taxonomy" id="626887"/>
    <lineage>
        <taxon>Bacteria</taxon>
        <taxon>Pseudomonadati</taxon>
        <taxon>Pseudomonadota</taxon>
        <taxon>Gammaproteobacteria</taxon>
        <taxon>Pseudomonadales</taxon>
        <taxon>Marinobacteraceae</taxon>
        <taxon>Marinobacter</taxon>
    </lineage>
</organism>
<comment type="cofactor">
    <cofactor evidence="17">
        <name>[2Fe-2S] cluster</name>
        <dbReference type="ChEBI" id="CHEBI:190135"/>
    </cofactor>
</comment>
<dbReference type="SUPFAM" id="SSF54862">
    <property type="entry name" value="4Fe-4S ferredoxins"/>
    <property type="match status" value="1"/>
</dbReference>
<evidence type="ECO:0000256" key="16">
    <source>
        <dbReference type="ARBA" id="ARBA00023063"/>
    </source>
</evidence>
<feature type="domain" description="4Fe-4S ferredoxin-type" evidence="22">
    <location>
        <begin position="184"/>
        <end position="213"/>
    </location>
</feature>
<evidence type="ECO:0000313" key="26">
    <source>
        <dbReference type="Proteomes" id="UP000013165"/>
    </source>
</evidence>
<evidence type="ECO:0000259" key="23">
    <source>
        <dbReference type="PROSITE" id="PS51669"/>
    </source>
</evidence>
<keyword evidence="13" id="KW-0560">Oxidoreductase</keyword>
<dbReference type="PROSITE" id="PS00551">
    <property type="entry name" value="MOLYBDOPTERIN_PROK_1"/>
    <property type="match status" value="1"/>
</dbReference>
<dbReference type="FunFam" id="3.10.20.740:FF:000003">
    <property type="entry name" value="Formate dehydrogenase subunit alpha"/>
    <property type="match status" value="1"/>
</dbReference>
<dbReference type="GO" id="GO:0051537">
    <property type="term" value="F:2 iron, 2 sulfur cluster binding"/>
    <property type="evidence" value="ECO:0007669"/>
    <property type="project" value="UniProtKB-KW"/>
</dbReference>
<dbReference type="GO" id="GO:0022904">
    <property type="term" value="P:respiratory electron transport chain"/>
    <property type="evidence" value="ECO:0007669"/>
    <property type="project" value="TreeGrafter"/>
</dbReference>
<dbReference type="Gene3D" id="2.20.25.90">
    <property type="entry name" value="ADC-like domains"/>
    <property type="match status" value="1"/>
</dbReference>
<dbReference type="InterPro" id="IPR017896">
    <property type="entry name" value="4Fe4S_Fe-S-bd"/>
</dbReference>
<proteinExistence type="inferred from homology"/>
<keyword evidence="10" id="KW-0677">Repeat</keyword>
<dbReference type="FunFam" id="2.40.40.20:FF:000005">
    <property type="entry name" value="Periplasmic nitrate reductase"/>
    <property type="match status" value="1"/>
</dbReference>
<evidence type="ECO:0000256" key="4">
    <source>
        <dbReference type="ARBA" id="ARBA00007023"/>
    </source>
</evidence>
<dbReference type="SUPFAM" id="SSF54292">
    <property type="entry name" value="2Fe-2S ferredoxin-like"/>
    <property type="match status" value="1"/>
</dbReference>
<dbReference type="InterPro" id="IPR006656">
    <property type="entry name" value="Mopterin_OxRdtase"/>
</dbReference>
<keyword evidence="16" id="KW-0534">Nitrate assimilation</keyword>
<dbReference type="Proteomes" id="UP000013165">
    <property type="component" value="Unassembled WGS sequence"/>
</dbReference>
<evidence type="ECO:0000256" key="14">
    <source>
        <dbReference type="ARBA" id="ARBA00023004"/>
    </source>
</evidence>
<evidence type="ECO:0000256" key="2">
    <source>
        <dbReference type="ARBA" id="ARBA00001966"/>
    </source>
</evidence>
<keyword evidence="7" id="KW-0001">2Fe-2S</keyword>
<dbReference type="AlphaFoldDB" id="N6VZF1"/>
<evidence type="ECO:0000259" key="21">
    <source>
        <dbReference type="PROSITE" id="PS51085"/>
    </source>
</evidence>
<dbReference type="Pfam" id="PF12838">
    <property type="entry name" value="Fer4_7"/>
    <property type="match status" value="1"/>
</dbReference>
<dbReference type="Pfam" id="PF01568">
    <property type="entry name" value="Molydop_binding"/>
    <property type="match status" value="1"/>
</dbReference>
<dbReference type="PATRIC" id="fig|626887.3.peg.3527"/>
<dbReference type="InterPro" id="IPR009010">
    <property type="entry name" value="Asp_de-COase-like_dom_sf"/>
</dbReference>
<evidence type="ECO:0000313" key="25">
    <source>
        <dbReference type="EMBL" id="ENO13244.1"/>
    </source>
</evidence>
<keyword evidence="12" id="KW-0813">Transport</keyword>
<keyword evidence="26" id="KW-1185">Reference proteome</keyword>
<accession>N6VZF1</accession>
<dbReference type="SUPFAM" id="SSF53706">
    <property type="entry name" value="Formate dehydrogenase/DMSO reductase, domains 1-3"/>
    <property type="match status" value="1"/>
</dbReference>
<evidence type="ECO:0000259" key="24">
    <source>
        <dbReference type="PROSITE" id="PS51839"/>
    </source>
</evidence>
<comment type="function">
    <text evidence="19">Catalytic subunit of the periplasmic nitrate reductase complex NapAB. Receives electrons from NapB and catalyzes the reduction of nitrate to nitrite.</text>
</comment>
<keyword evidence="11" id="KW-0574">Periplasm</keyword>
<dbReference type="FunFam" id="3.40.228.10:FF:000002">
    <property type="entry name" value="Formate dehydrogenase subunit alpha"/>
    <property type="match status" value="1"/>
</dbReference>
<dbReference type="SMART" id="SM00929">
    <property type="entry name" value="NADH-G_4Fe-4S_3"/>
    <property type="match status" value="1"/>
</dbReference>
<comment type="similarity">
    <text evidence="4">In the C-terminal section; belongs to the prokaryotic molybdopterin-containing oxidoreductase family.</text>
</comment>
<dbReference type="InterPro" id="IPR019574">
    <property type="entry name" value="NADH_UbQ_OxRdtase_Gsu_4Fe4S-bd"/>
</dbReference>
<evidence type="ECO:0000259" key="22">
    <source>
        <dbReference type="PROSITE" id="PS51379"/>
    </source>
</evidence>
<evidence type="ECO:0000256" key="6">
    <source>
        <dbReference type="ARBA" id="ARBA00022505"/>
    </source>
</evidence>
<keyword evidence="5" id="KW-0004">4Fe-4S</keyword>
<comment type="cofactor">
    <cofactor evidence="2">
        <name>[4Fe-4S] cluster</name>
        <dbReference type="ChEBI" id="CHEBI:49883"/>
    </cofactor>
</comment>
<dbReference type="InterPro" id="IPR006963">
    <property type="entry name" value="Mopterin_OxRdtase_4Fe-4S_dom"/>
</dbReference>
<dbReference type="OrthoDB" id="9810782at2"/>
<evidence type="ECO:0000256" key="9">
    <source>
        <dbReference type="ARBA" id="ARBA00022729"/>
    </source>
</evidence>
<gene>
    <name evidence="25" type="ORF">J057_17650</name>
</gene>
<evidence type="ECO:0000256" key="8">
    <source>
        <dbReference type="ARBA" id="ARBA00022723"/>
    </source>
</evidence>
<feature type="domain" description="4Fe-4S Mo/W bis-MGD-type" evidence="23">
    <location>
        <begin position="262"/>
        <end position="318"/>
    </location>
</feature>
<dbReference type="GO" id="GO:0042128">
    <property type="term" value="P:nitrate assimilation"/>
    <property type="evidence" value="ECO:0007669"/>
    <property type="project" value="UniProtKB-KW"/>
</dbReference>
<keyword evidence="8" id="KW-0479">Metal-binding</keyword>
<evidence type="ECO:0000256" key="18">
    <source>
        <dbReference type="ARBA" id="ARBA00052176"/>
    </source>
</evidence>
<keyword evidence="12" id="KW-0249">Electron transport</keyword>
<dbReference type="Pfam" id="PF13510">
    <property type="entry name" value="Fer2_4"/>
    <property type="match status" value="1"/>
</dbReference>
<dbReference type="Gene3D" id="2.40.40.20">
    <property type="match status" value="1"/>
</dbReference>
<dbReference type="SMART" id="SM00926">
    <property type="entry name" value="Molybdop_Fe4S4"/>
    <property type="match status" value="1"/>
</dbReference>
<comment type="catalytic activity">
    <reaction evidence="18">
        <text>2 Fe(II)-[cytochrome] + nitrate + 2 H(+) = 2 Fe(III)-[cytochrome] + nitrite + H2O</text>
        <dbReference type="Rhea" id="RHEA:12909"/>
        <dbReference type="Rhea" id="RHEA-COMP:11777"/>
        <dbReference type="Rhea" id="RHEA-COMP:11778"/>
        <dbReference type="ChEBI" id="CHEBI:15377"/>
        <dbReference type="ChEBI" id="CHEBI:15378"/>
        <dbReference type="ChEBI" id="CHEBI:16301"/>
        <dbReference type="ChEBI" id="CHEBI:17632"/>
        <dbReference type="ChEBI" id="CHEBI:29033"/>
        <dbReference type="ChEBI" id="CHEBI:29034"/>
        <dbReference type="EC" id="1.9.6.1"/>
    </reaction>
</comment>
<evidence type="ECO:0000256" key="20">
    <source>
        <dbReference type="ARBA" id="ARBA00067026"/>
    </source>
</evidence>
<dbReference type="GO" id="GO:0050140">
    <property type="term" value="F:nitrate reductase (cytochrome) activity"/>
    <property type="evidence" value="ECO:0007669"/>
    <property type="project" value="UniProtKB-EC"/>
</dbReference>
<evidence type="ECO:0000256" key="15">
    <source>
        <dbReference type="ARBA" id="ARBA00023014"/>
    </source>
</evidence>
<keyword evidence="15" id="KW-0411">Iron-sulfur</keyword>
<dbReference type="InterPro" id="IPR050123">
    <property type="entry name" value="Prok_molybdopt-oxidoreductase"/>
</dbReference>
<dbReference type="PROSITE" id="PS51669">
    <property type="entry name" value="4FE4S_MOW_BIS_MGD"/>
    <property type="match status" value="1"/>
</dbReference>
<dbReference type="PROSITE" id="PS00198">
    <property type="entry name" value="4FE4S_FER_1"/>
    <property type="match status" value="1"/>
</dbReference>
<dbReference type="GO" id="GO:0051539">
    <property type="term" value="F:4 iron, 4 sulfur cluster binding"/>
    <property type="evidence" value="ECO:0007669"/>
    <property type="project" value="UniProtKB-KW"/>
</dbReference>
<dbReference type="Pfam" id="PF04879">
    <property type="entry name" value="Molybdop_Fe4S4"/>
    <property type="match status" value="1"/>
</dbReference>
<keyword evidence="14" id="KW-0408">Iron</keyword>
<evidence type="ECO:0000256" key="3">
    <source>
        <dbReference type="ARBA" id="ARBA00005404"/>
    </source>
</evidence>
<comment type="caution">
    <text evidence="25">The sequence shown here is derived from an EMBL/GenBank/DDBJ whole genome shotgun (WGS) entry which is preliminary data.</text>
</comment>
<dbReference type="NCBIfam" id="TIGR01591">
    <property type="entry name" value="Fdh-alpha"/>
    <property type="match status" value="1"/>
</dbReference>
<feature type="domain" description="4Fe-4S ferredoxin-type" evidence="22">
    <location>
        <begin position="141"/>
        <end position="172"/>
    </location>
</feature>
<dbReference type="GO" id="GO:1990204">
    <property type="term" value="C:oxidoreductase complex"/>
    <property type="evidence" value="ECO:0007669"/>
    <property type="project" value="UniProtKB-ARBA"/>
</dbReference>
<keyword evidence="9" id="KW-0732">Signal</keyword>
<dbReference type="EMBL" id="APLQ01000014">
    <property type="protein sequence ID" value="ENO13244.1"/>
    <property type="molecule type" value="Genomic_DNA"/>
</dbReference>
<reference evidence="25 26" key="1">
    <citation type="journal article" date="2013" name="Genome Announc.">
        <title>Genome Sequence of the Polycyclic Aromatic Hydrocarbon-Degrading Bacterium Strain Marinobacter nanhaiticus D15-8WT.</title>
        <authorList>
            <person name="Cui Z."/>
            <person name="Gao W."/>
            <person name="Li Q."/>
            <person name="Xu G."/>
            <person name="Zheng L."/>
        </authorList>
    </citation>
    <scope>NUCLEOTIDE SEQUENCE [LARGE SCALE GENOMIC DNA]</scope>
    <source>
        <strain evidence="25 26">D15-8W</strain>
    </source>
</reference>
<dbReference type="EC" id="1.9.6.1" evidence="20"/>
<dbReference type="HOGENOM" id="CLU_000422_4_0_6"/>
<dbReference type="eggNOG" id="COG3383">
    <property type="taxonomic scope" value="Bacteria"/>
</dbReference>
<dbReference type="Gene3D" id="3.40.50.740">
    <property type="match status" value="1"/>
</dbReference>
<dbReference type="GO" id="GO:0008863">
    <property type="term" value="F:formate dehydrogenase (NAD+) activity"/>
    <property type="evidence" value="ECO:0007669"/>
    <property type="project" value="InterPro"/>
</dbReference>
<protein>
    <recommendedName>
        <fullName evidence="20">nitrate reductase (cytochrome)</fullName>
        <ecNumber evidence="20">1.9.6.1</ecNumber>
    </recommendedName>
</protein>
<dbReference type="STRING" id="626887.J057_17650"/>
<dbReference type="SUPFAM" id="SSF50692">
    <property type="entry name" value="ADC-like"/>
    <property type="match status" value="1"/>
</dbReference>
<dbReference type="InterPro" id="IPR017900">
    <property type="entry name" value="4Fe4S_Fe_S_CS"/>
</dbReference>
<comment type="similarity">
    <text evidence="3">Belongs to the complex I 75 kDa subunit family.</text>
</comment>
<dbReference type="PIRSF" id="PIRSF036643">
    <property type="entry name" value="FDH_alpha"/>
    <property type="match status" value="1"/>
</dbReference>
<dbReference type="GO" id="GO:0043546">
    <property type="term" value="F:molybdopterin cofactor binding"/>
    <property type="evidence" value="ECO:0007669"/>
    <property type="project" value="InterPro"/>
</dbReference>
<dbReference type="CDD" id="cd02753">
    <property type="entry name" value="MopB_Formate-Dh-H"/>
    <property type="match status" value="1"/>
</dbReference>
<sequence length="989" mass="111163">MPESQLCTLTCDGKELVGPAGTPLIDFLARYDIDLPHICYDKTLGALQTCDTCWVSVDGELRRGCTVRAEDGLNVQLENEDACNARHEGADRIVARHELYCSVCENNNGDCKVHNVINAMDVTHQRYPYRTKPYETDDSHPFYRYDPDQCILCGRCVEACQNVQVTETLTIDWEREDPRVMWDGGESANDSSCVSCGHCVTVCPCNALMEKTMLGEAGPLTSLPTSLKRPAIDFVKKIEPTLGFQPIFAMSEMDEAWRKSEIKKTKTVCTYCGVGCAFDMWTRDRKILKIQPVEEAPVNGISTCIKGKFGWDFVNSDDRLTTPLIREEGRFREASWEEAYRLVANRFNEIKDEHGPDALSFVASSKCTNEESYLMQKLARAVIGTNNIDNCSRYCQSPATKGLWRTMGYGGDGGSISDLEQADLIFFIGSNTAESHPVLATRLKQAQKHRGQKHLVFDLRKHEMAERADEFIRPKPGTDLVWLCAMSKYILDNDLEDKAFLEERVIQLDEYRESLAPFTLEYAESITGIEASKLESLARMIASADKVCGVWAMGVTQHIAGSDTSTAIANLLLVTGNAGRPGTGAYPMRGHNNVQGCSDFGSMPSRLPGYEFVTDDEARKRYEDAWGVKLSTNNGYNNHTMVEAIHDGKIRSMYIMGEEMAVVDSDAHYVQQAFDKLDFMVVQDIFFTRTCEHADVVLPAAPSVEKEGTFVNTERRIQRLYQVLPPKGNSKPDWLIHTELGRYLGAPWDYQSPADIMAEAASLSPMFAGVTYERLEGYKSQQWPIAADGTDTPHLYLNGFAFPDGKARLHPLEYTEPTQQTDEKYDLHVNNGRLLETFHEGNLTHQSAGIRSQVPTKFVEVSPELAKERDIESGRWVQLTSRYGSIRLQALVTDRVTGNELFVTENATRNDHAINILTSYDADKDSDTPTFKEIAVYMERLDTIEESPLPPDNFRFGRPTPRQGVEAELKWNRSDYIAPPGQARYPEKF</sequence>
<dbReference type="Gene3D" id="3.10.20.740">
    <property type="match status" value="1"/>
</dbReference>
<dbReference type="PANTHER" id="PTHR43105:SF14">
    <property type="entry name" value="FORMATE DEHYDROGENASE H"/>
    <property type="match status" value="1"/>
</dbReference>
<dbReference type="InterPro" id="IPR027467">
    <property type="entry name" value="MopterinOxRdtase_cofactor_BS"/>
</dbReference>
<dbReference type="RefSeq" id="WP_004581469.1">
    <property type="nucleotide sequence ID" value="NZ_AP028878.1"/>
</dbReference>
<comment type="cofactor">
    <cofactor evidence="1">
        <name>Mo-bis(molybdopterin guanine dinucleotide)</name>
        <dbReference type="ChEBI" id="CHEBI:60539"/>
    </cofactor>
</comment>
<dbReference type="PANTHER" id="PTHR43105">
    <property type="entry name" value="RESPIRATORY NITRATE REDUCTASE"/>
    <property type="match status" value="1"/>
</dbReference>
<keyword evidence="6" id="KW-0500">Molybdenum</keyword>